<dbReference type="InterPro" id="IPR022476">
    <property type="entry name" value="Spore_YabP/YqfC"/>
</dbReference>
<organism evidence="1 2">
    <name type="scientific">Alkalibacillus silvisoli</name>
    <dbReference type="NCBI Taxonomy" id="392823"/>
    <lineage>
        <taxon>Bacteria</taxon>
        <taxon>Bacillati</taxon>
        <taxon>Bacillota</taxon>
        <taxon>Bacilli</taxon>
        <taxon>Bacillales</taxon>
        <taxon>Bacillaceae</taxon>
        <taxon>Alkalibacillus</taxon>
    </lineage>
</organism>
<dbReference type="Proteomes" id="UP001500740">
    <property type="component" value="Unassembled WGS sequence"/>
</dbReference>
<dbReference type="NCBIfam" id="TIGR02856">
    <property type="entry name" value="spore_yqfC"/>
    <property type="match status" value="1"/>
</dbReference>
<keyword evidence="2" id="KW-1185">Reference proteome</keyword>
<reference evidence="2" key="1">
    <citation type="journal article" date="2019" name="Int. J. Syst. Evol. Microbiol.">
        <title>The Global Catalogue of Microorganisms (GCM) 10K type strain sequencing project: providing services to taxonomists for standard genome sequencing and annotation.</title>
        <authorList>
            <consortium name="The Broad Institute Genomics Platform"/>
            <consortium name="The Broad Institute Genome Sequencing Center for Infectious Disease"/>
            <person name="Wu L."/>
            <person name="Ma J."/>
        </authorList>
    </citation>
    <scope>NUCLEOTIDE SEQUENCE [LARGE SCALE GENOMIC DNA]</scope>
    <source>
        <strain evidence="2">JCM 14193</strain>
    </source>
</reference>
<dbReference type="EMBL" id="BAAACZ010000009">
    <property type="protein sequence ID" value="GAA0457542.1"/>
    <property type="molecule type" value="Genomic_DNA"/>
</dbReference>
<dbReference type="Pfam" id="PF07873">
    <property type="entry name" value="YabP"/>
    <property type="match status" value="1"/>
</dbReference>
<dbReference type="Gene3D" id="2.60.40.2000">
    <property type="match status" value="1"/>
</dbReference>
<sequence length="95" mass="10957">MKYIPGKLNRLFTNYGMLPKDVIYDYPRVTMIGNIHLYIENHKGLLNFNEHEIIIKQDQGTIRIKGKQLVIKNLLAEEIVIEGVIDSVGWESSNT</sequence>
<protein>
    <submittedName>
        <fullName evidence="1">Sporulation protein YqfC</fullName>
    </submittedName>
</protein>
<dbReference type="RefSeq" id="WP_343782284.1">
    <property type="nucleotide sequence ID" value="NZ_BAAACZ010000009.1"/>
</dbReference>
<evidence type="ECO:0000313" key="2">
    <source>
        <dbReference type="Proteomes" id="UP001500740"/>
    </source>
</evidence>
<dbReference type="InterPro" id="IPR038705">
    <property type="entry name" value="YabP_sf"/>
</dbReference>
<gene>
    <name evidence="1" type="primary">yqfC</name>
    <name evidence="1" type="ORF">GCM10008935_10680</name>
</gene>
<dbReference type="InterPro" id="IPR022477">
    <property type="entry name" value="Spore_YqfC"/>
</dbReference>
<evidence type="ECO:0000313" key="1">
    <source>
        <dbReference type="EMBL" id="GAA0457542.1"/>
    </source>
</evidence>
<name>A0ABP3JLE9_9BACI</name>
<accession>A0ABP3JLE9</accession>
<comment type="caution">
    <text evidence="1">The sequence shown here is derived from an EMBL/GenBank/DDBJ whole genome shotgun (WGS) entry which is preliminary data.</text>
</comment>
<proteinExistence type="predicted"/>